<feature type="transmembrane region" description="Helical" evidence="1">
    <location>
        <begin position="487"/>
        <end position="506"/>
    </location>
</feature>
<keyword evidence="1" id="KW-1133">Transmembrane helix</keyword>
<feature type="transmembrane region" description="Helical" evidence="1">
    <location>
        <begin position="12"/>
        <end position="37"/>
    </location>
</feature>
<dbReference type="EMBL" id="JAAAJA010001290">
    <property type="protein sequence ID" value="KAG0247622.1"/>
    <property type="molecule type" value="Genomic_DNA"/>
</dbReference>
<accession>A0A9P6TUX7</accession>
<proteinExistence type="predicted"/>
<keyword evidence="3" id="KW-1185">Reference proteome</keyword>
<sequence length="580" mass="64331">MVQYFIHFKATGVIGLVSAILGGLYTYAVGLILNFAIQRTKSADLRLRIAGTDGLARLVKELAASSKQSLRTRTAILTMILFLTLAGKSISFIVTSGVKASIGIQYGKQEELVAYTERLNLILPSRGNYSQVLSTIYNWRKGTDNQAVNFEVLTNSTPGRVFEVTGTRIGYRQASDAPIVPGAIAVIRQFHDFYDEIDPKCEPTSPECSLMSYRSNLSESVRPSEMLDAPLRLNYYDSNGDSISFARLPRVMAGAKDRNSEFLVERPTTRMYAYADINGKSIHVAITSASFQTELPETSEELVDSARKLIGSMNPFYPAMFNAVNASAYTPPLVGRWVSNKAILVFNTPSPKTDNLTYINCVGHEGQTYVDDHTSSAKDMISCREFRMTVLVSDGAKEWVPDPDEAENDNISLVGTDLLTMYNALAPSAAKLEDIVEDGMKIDWLDTIDQDMPSLLKNIADRLHPNNAEYSAKVTPYSYVDGILVELWSLLFIGAVLVFVAVMSVLDMVMNDAVSKASVTTLIEHSTAEDEMPVKDGKRDWEESEYPPWGLVKQGNAYQVTLRRERIGLRTNETEKLRSM</sequence>
<organism evidence="2 3">
    <name type="scientific">Mortierella polycephala</name>
    <dbReference type="NCBI Taxonomy" id="41804"/>
    <lineage>
        <taxon>Eukaryota</taxon>
        <taxon>Fungi</taxon>
        <taxon>Fungi incertae sedis</taxon>
        <taxon>Mucoromycota</taxon>
        <taxon>Mortierellomycotina</taxon>
        <taxon>Mortierellomycetes</taxon>
        <taxon>Mortierellales</taxon>
        <taxon>Mortierellaceae</taxon>
        <taxon>Mortierella</taxon>
    </lineage>
</organism>
<keyword evidence="1" id="KW-0472">Membrane</keyword>
<dbReference type="AlphaFoldDB" id="A0A9P6TUX7"/>
<name>A0A9P6TUX7_9FUNG</name>
<comment type="caution">
    <text evidence="2">The sequence shown here is derived from an EMBL/GenBank/DDBJ whole genome shotgun (WGS) entry which is preliminary data.</text>
</comment>
<dbReference type="OrthoDB" id="2425671at2759"/>
<evidence type="ECO:0000256" key="1">
    <source>
        <dbReference type="SAM" id="Phobius"/>
    </source>
</evidence>
<evidence type="ECO:0000313" key="3">
    <source>
        <dbReference type="Proteomes" id="UP000726737"/>
    </source>
</evidence>
<evidence type="ECO:0000313" key="2">
    <source>
        <dbReference type="EMBL" id="KAG0247622.1"/>
    </source>
</evidence>
<keyword evidence="1" id="KW-0812">Transmembrane</keyword>
<feature type="transmembrane region" description="Helical" evidence="1">
    <location>
        <begin position="75"/>
        <end position="94"/>
    </location>
</feature>
<protein>
    <submittedName>
        <fullName evidence="2">Uncharacterized protein</fullName>
    </submittedName>
</protein>
<reference evidence="2" key="1">
    <citation type="journal article" date="2020" name="Fungal Divers.">
        <title>Resolving the Mortierellaceae phylogeny through synthesis of multi-gene phylogenetics and phylogenomics.</title>
        <authorList>
            <person name="Vandepol N."/>
            <person name="Liber J."/>
            <person name="Desiro A."/>
            <person name="Na H."/>
            <person name="Kennedy M."/>
            <person name="Barry K."/>
            <person name="Grigoriev I.V."/>
            <person name="Miller A.N."/>
            <person name="O'Donnell K."/>
            <person name="Stajich J.E."/>
            <person name="Bonito G."/>
        </authorList>
    </citation>
    <scope>NUCLEOTIDE SEQUENCE</scope>
    <source>
        <strain evidence="2">KOD948</strain>
    </source>
</reference>
<gene>
    <name evidence="2" type="ORF">BG011_001168</name>
</gene>
<dbReference type="Proteomes" id="UP000726737">
    <property type="component" value="Unassembled WGS sequence"/>
</dbReference>